<dbReference type="PANTHER" id="PTHR12737:SF9">
    <property type="entry name" value="DIMETHYLARGININASE"/>
    <property type="match status" value="1"/>
</dbReference>
<evidence type="ECO:0008006" key="5">
    <source>
        <dbReference type="Google" id="ProtNLM"/>
    </source>
</evidence>
<comment type="similarity">
    <text evidence="1">Belongs to the DDAH family.</text>
</comment>
<dbReference type="InterPro" id="IPR033199">
    <property type="entry name" value="DDAH-like"/>
</dbReference>
<dbReference type="Gene3D" id="3.75.10.10">
    <property type="entry name" value="L-arginine/glycine Amidinotransferase, Chain A"/>
    <property type="match status" value="1"/>
</dbReference>
<evidence type="ECO:0000313" key="4">
    <source>
        <dbReference type="Proteomes" id="UP001196413"/>
    </source>
</evidence>
<evidence type="ECO:0000313" key="3">
    <source>
        <dbReference type="EMBL" id="KAJ1372022.1"/>
    </source>
</evidence>
<dbReference type="PANTHER" id="PTHR12737">
    <property type="entry name" value="DIMETHYLARGININE DIMETHYLAMINOHYDROLASE"/>
    <property type="match status" value="1"/>
</dbReference>
<dbReference type="GO" id="GO:0016597">
    <property type="term" value="F:amino acid binding"/>
    <property type="evidence" value="ECO:0007669"/>
    <property type="project" value="TreeGrafter"/>
</dbReference>
<dbReference type="GO" id="GO:0006525">
    <property type="term" value="P:arginine metabolic process"/>
    <property type="evidence" value="ECO:0007669"/>
    <property type="project" value="TreeGrafter"/>
</dbReference>
<gene>
    <name evidence="3" type="ORF">KIN20_034078</name>
</gene>
<keyword evidence="4" id="KW-1185">Reference proteome</keyword>
<dbReference type="EMBL" id="JAHQIW010007084">
    <property type="protein sequence ID" value="KAJ1372022.1"/>
    <property type="molecule type" value="Genomic_DNA"/>
</dbReference>
<protein>
    <recommendedName>
        <fullName evidence="5">Dimethylargininase</fullName>
    </recommendedName>
</protein>
<reference evidence="3" key="1">
    <citation type="submission" date="2021-06" db="EMBL/GenBank/DDBJ databases">
        <title>Parelaphostrongylus tenuis whole genome reference sequence.</title>
        <authorList>
            <person name="Garwood T.J."/>
            <person name="Larsen P.A."/>
            <person name="Fountain-Jones N.M."/>
            <person name="Garbe J.R."/>
            <person name="Macchietto M.G."/>
            <person name="Kania S.A."/>
            <person name="Gerhold R.W."/>
            <person name="Richards J.E."/>
            <person name="Wolf T.M."/>
        </authorList>
    </citation>
    <scope>NUCLEOTIDE SEQUENCE</scope>
    <source>
        <strain evidence="3">MNPRO001-30</strain>
        <tissue evidence="3">Meninges</tissue>
    </source>
</reference>
<dbReference type="SUPFAM" id="SSF55909">
    <property type="entry name" value="Pentein"/>
    <property type="match status" value="1"/>
</dbReference>
<dbReference type="Proteomes" id="UP001196413">
    <property type="component" value="Unassembled WGS sequence"/>
</dbReference>
<evidence type="ECO:0000256" key="1">
    <source>
        <dbReference type="ARBA" id="ARBA00008532"/>
    </source>
</evidence>
<dbReference type="AlphaFoldDB" id="A0AAD5WIZ0"/>
<comment type="caution">
    <text evidence="3">The sequence shown here is derived from an EMBL/GenBank/DDBJ whole genome shotgun (WGS) entry which is preliminary data.</text>
</comment>
<name>A0AAD5WIZ0_PARTN</name>
<dbReference type="GO" id="GO:0016403">
    <property type="term" value="F:dimethylargininase activity"/>
    <property type="evidence" value="ECO:0007669"/>
    <property type="project" value="TreeGrafter"/>
</dbReference>
<organism evidence="3 4">
    <name type="scientific">Parelaphostrongylus tenuis</name>
    <name type="common">Meningeal worm</name>
    <dbReference type="NCBI Taxonomy" id="148309"/>
    <lineage>
        <taxon>Eukaryota</taxon>
        <taxon>Metazoa</taxon>
        <taxon>Ecdysozoa</taxon>
        <taxon>Nematoda</taxon>
        <taxon>Chromadorea</taxon>
        <taxon>Rhabditida</taxon>
        <taxon>Rhabditina</taxon>
        <taxon>Rhabditomorpha</taxon>
        <taxon>Strongyloidea</taxon>
        <taxon>Metastrongylidae</taxon>
        <taxon>Parelaphostrongylus</taxon>
    </lineage>
</organism>
<keyword evidence="2" id="KW-0378">Hydrolase</keyword>
<sequence>MDFSHAIVVTVPNTLTFPNKKTILDTSSLRKQSEGIIETLREAGLIVNEHCLDDGAPVSALLIGDAAVSICGTTFLCRPRNPGISHIELRCILSTYCCSIEECPDIVDGKTVVLDGGDVFFTGSEIFVGVRKHGTNFEGAKAVARVFCDHVVVPIHMSDKAQCLKYYVAVVAPEILAIGTSREGQHILKVLETEATRRYKIIPVEDDEGVNCILVNERLIFPRSKIATKFIALQPHMLELWTLNVADLLRIGLPLARHCLLTKAVNTTKGSNT</sequence>
<evidence type="ECO:0000256" key="2">
    <source>
        <dbReference type="ARBA" id="ARBA00022801"/>
    </source>
</evidence>
<dbReference type="GO" id="GO:0045429">
    <property type="term" value="P:positive regulation of nitric oxide biosynthetic process"/>
    <property type="evidence" value="ECO:0007669"/>
    <property type="project" value="TreeGrafter"/>
</dbReference>
<proteinExistence type="inferred from homology"/>
<dbReference type="GO" id="GO:0000052">
    <property type="term" value="P:citrulline metabolic process"/>
    <property type="evidence" value="ECO:0007669"/>
    <property type="project" value="TreeGrafter"/>
</dbReference>
<accession>A0AAD5WIZ0</accession>